<dbReference type="EMBL" id="CP158357">
    <property type="protein sequence ID" value="XBX77942.1"/>
    <property type="molecule type" value="Genomic_DNA"/>
</dbReference>
<dbReference type="PIRSF" id="PIRSF038928">
    <property type="entry name" value="Catalase_clade1-3"/>
    <property type="match status" value="1"/>
</dbReference>
<evidence type="ECO:0000256" key="7">
    <source>
        <dbReference type="ARBA" id="ARBA00023324"/>
    </source>
</evidence>
<evidence type="ECO:0000256" key="4">
    <source>
        <dbReference type="ARBA" id="ARBA00022723"/>
    </source>
</evidence>
<dbReference type="PROSITE" id="PS51402">
    <property type="entry name" value="CATALASE_3"/>
    <property type="match status" value="1"/>
</dbReference>
<feature type="active site" evidence="8">
    <location>
        <position position="27"/>
    </location>
</feature>
<feature type="domain" description="Catalase core" evidence="11">
    <location>
        <begin position="2"/>
        <end position="357"/>
    </location>
</feature>
<feature type="binding site" description="axial binding residue" evidence="9">
    <location>
        <position position="309"/>
    </location>
    <ligand>
        <name>heme</name>
        <dbReference type="ChEBI" id="CHEBI:30413"/>
    </ligand>
    <ligandPart>
        <name>Fe</name>
        <dbReference type="ChEBI" id="CHEBI:18248"/>
    </ligandPart>
</feature>
<evidence type="ECO:0000256" key="6">
    <source>
        <dbReference type="ARBA" id="ARBA00023004"/>
    </source>
</evidence>
<dbReference type="Pfam" id="PF06628">
    <property type="entry name" value="Catalase-rel"/>
    <property type="match status" value="1"/>
</dbReference>
<dbReference type="RefSeq" id="WP_350351341.1">
    <property type="nucleotide sequence ID" value="NZ_CP158357.1"/>
</dbReference>
<dbReference type="SMART" id="SM01060">
    <property type="entry name" value="Catalase"/>
    <property type="match status" value="1"/>
</dbReference>
<dbReference type="PRINTS" id="PR00067">
    <property type="entry name" value="CATALASE"/>
</dbReference>
<keyword evidence="5 12" id="KW-0560">Oxidoreductase</keyword>
<dbReference type="GO" id="GO:0042542">
    <property type="term" value="P:response to hydrogen peroxide"/>
    <property type="evidence" value="ECO:0007669"/>
    <property type="project" value="TreeGrafter"/>
</dbReference>
<comment type="similarity">
    <text evidence="1">Belongs to the catalase family.</text>
</comment>
<dbReference type="Pfam" id="PF00199">
    <property type="entry name" value="Catalase"/>
    <property type="match status" value="1"/>
</dbReference>
<dbReference type="GO" id="GO:0004096">
    <property type="term" value="F:catalase activity"/>
    <property type="evidence" value="ECO:0007669"/>
    <property type="project" value="UniProtKB-EC"/>
</dbReference>
<keyword evidence="4 9" id="KW-0479">Metal-binding</keyword>
<feature type="active site" evidence="8">
    <location>
        <position position="99"/>
    </location>
</feature>
<dbReference type="InterPro" id="IPR024711">
    <property type="entry name" value="Catalase_clade1/3"/>
</dbReference>
<evidence type="ECO:0000256" key="9">
    <source>
        <dbReference type="PIRSR" id="PIRSR038928-2"/>
    </source>
</evidence>
<dbReference type="AlphaFoldDB" id="A0AAU7VUA6"/>
<dbReference type="Gene3D" id="1.20.1370.60">
    <property type="match status" value="1"/>
</dbReference>
<dbReference type="InterPro" id="IPR020835">
    <property type="entry name" value="Catalase_sf"/>
</dbReference>
<dbReference type="Gene3D" id="2.40.180.10">
    <property type="entry name" value="Catalase core domain"/>
    <property type="match status" value="1"/>
</dbReference>
<dbReference type="PANTHER" id="PTHR11465">
    <property type="entry name" value="CATALASE"/>
    <property type="match status" value="1"/>
</dbReference>
<organism evidence="12">
    <name type="scientific">Microbacterium sp. A8/3-1</name>
    <dbReference type="NCBI Taxonomy" id="3160749"/>
    <lineage>
        <taxon>Bacteria</taxon>
        <taxon>Bacillati</taxon>
        <taxon>Actinomycetota</taxon>
        <taxon>Actinomycetes</taxon>
        <taxon>Micrococcales</taxon>
        <taxon>Microbacteriaceae</taxon>
        <taxon>Microbacterium</taxon>
    </lineage>
</organism>
<gene>
    <name evidence="12" type="ORF">ABS642_18810</name>
</gene>
<dbReference type="InterPro" id="IPR018028">
    <property type="entry name" value="Catalase"/>
</dbReference>
<evidence type="ECO:0000259" key="11">
    <source>
        <dbReference type="SMART" id="SM01060"/>
    </source>
</evidence>
<dbReference type="GO" id="GO:0005737">
    <property type="term" value="C:cytoplasm"/>
    <property type="evidence" value="ECO:0007669"/>
    <property type="project" value="TreeGrafter"/>
</dbReference>
<protein>
    <submittedName>
        <fullName evidence="12">Catalase</fullName>
        <ecNumber evidence="12">1.11.1.6</ecNumber>
    </submittedName>
</protein>
<keyword evidence="2 12" id="KW-0575">Peroxidase</keyword>
<evidence type="ECO:0000256" key="1">
    <source>
        <dbReference type="ARBA" id="ARBA00005329"/>
    </source>
</evidence>
<keyword evidence="3 9" id="KW-0349">Heme</keyword>
<reference evidence="12" key="1">
    <citation type="submission" date="2024-06" db="EMBL/GenBank/DDBJ databases">
        <title>Draft genome sequence of Microbacterium sp. strain A8/3-1, isolated from Oxytropis tragacanthoides Fisch. ex DC. Root nodules in the Altai region of Russia.</title>
        <authorList>
            <person name="Sazanova A."/>
            <person name="Guro P."/>
            <person name="Kuznetsova I."/>
            <person name="Belimov A."/>
            <person name="Safronova V."/>
        </authorList>
    </citation>
    <scope>NUCLEOTIDE SEQUENCE</scope>
    <source>
        <strain evidence="12">A8/3-1</strain>
    </source>
</reference>
<dbReference type="EC" id="1.11.1.6" evidence="12"/>
<dbReference type="InterPro" id="IPR010582">
    <property type="entry name" value="Catalase_immune_responsive"/>
</dbReference>
<evidence type="ECO:0000256" key="3">
    <source>
        <dbReference type="ARBA" id="ARBA00022617"/>
    </source>
</evidence>
<comment type="cofactor">
    <cofactor evidence="9">
        <name>heme</name>
        <dbReference type="ChEBI" id="CHEBI:30413"/>
    </cofactor>
</comment>
<dbReference type="GO" id="GO:0020037">
    <property type="term" value="F:heme binding"/>
    <property type="evidence" value="ECO:0007669"/>
    <property type="project" value="InterPro"/>
</dbReference>
<evidence type="ECO:0000313" key="12">
    <source>
        <dbReference type="EMBL" id="XBX77942.1"/>
    </source>
</evidence>
<keyword evidence="6 9" id="KW-0408">Iron</keyword>
<dbReference type="GO" id="GO:0046872">
    <property type="term" value="F:metal ion binding"/>
    <property type="evidence" value="ECO:0007669"/>
    <property type="project" value="UniProtKB-KW"/>
</dbReference>
<dbReference type="SUPFAM" id="SSF56634">
    <property type="entry name" value="Heme-dependent catalase-like"/>
    <property type="match status" value="1"/>
</dbReference>
<keyword evidence="7" id="KW-0376">Hydrogen peroxide</keyword>
<evidence type="ECO:0000256" key="2">
    <source>
        <dbReference type="ARBA" id="ARBA00022559"/>
    </source>
</evidence>
<evidence type="ECO:0000256" key="10">
    <source>
        <dbReference type="SAM" id="MobiDB-lite"/>
    </source>
</evidence>
<evidence type="ECO:0000256" key="5">
    <source>
        <dbReference type="ARBA" id="ARBA00023002"/>
    </source>
</evidence>
<dbReference type="PANTHER" id="PTHR11465:SF9">
    <property type="entry name" value="CATALASE"/>
    <property type="match status" value="1"/>
</dbReference>
<dbReference type="GO" id="GO:0042744">
    <property type="term" value="P:hydrogen peroxide catabolic process"/>
    <property type="evidence" value="ECO:0007669"/>
    <property type="project" value="UniProtKB-KW"/>
</dbReference>
<accession>A0AAU7VUA6</accession>
<dbReference type="InterPro" id="IPR011614">
    <property type="entry name" value="Catalase_core"/>
</dbReference>
<sequence>MTSTGTAPRRADRPVADPGPVPVRIRHSKGGGALGFFQTTGDVRAFTSASLFQPGARVDVVTRFSATVGFRGSREAWRDLRGFAVKFLTDDGEYDLVGNNSPVFFLRDEATFASLVVAHKMYRDGTVYDYDRLWDFWTTHPETAHQVAWLLSDRGIPRSWRHQDGFGSHTYQWVNAGGERFWVKYHLRTDQGIEYLTEEQADAIADTEVDHQRADLRAAIERGEHPSWALSVQVMPYEEARTDAFNAFDLTKVWPKADHPLIEVGKLVLDRNPDDELAEIEQAAFAPSSFVPGIGPSPDPMLLSRVDAYWRFHQHRLMDGFASRAAVSFTAVDGGWDDDFARRARIWDPDDDFRQAGDLVRRVLDDAARSRLRATVVSQLADIVDPAIRERALLFWDRIDAAEGAAIRAQVDPAVG</sequence>
<proteinExistence type="inferred from homology"/>
<evidence type="ECO:0000256" key="8">
    <source>
        <dbReference type="PIRSR" id="PIRSR038928-1"/>
    </source>
</evidence>
<feature type="region of interest" description="Disordered" evidence="10">
    <location>
        <begin position="1"/>
        <end position="24"/>
    </location>
</feature>
<name>A0AAU7VUA6_9MICO</name>